<dbReference type="AlphaFoldDB" id="A0A4Y2STE3"/>
<evidence type="ECO:0000313" key="1">
    <source>
        <dbReference type="EMBL" id="GBN91628.1"/>
    </source>
</evidence>
<comment type="caution">
    <text evidence="1">The sequence shown here is derived from an EMBL/GenBank/DDBJ whole genome shotgun (WGS) entry which is preliminary data.</text>
</comment>
<reference evidence="1 2" key="1">
    <citation type="journal article" date="2019" name="Sci. Rep.">
        <title>Orb-weaving spider Araneus ventricosus genome elucidates the spidroin gene catalogue.</title>
        <authorList>
            <person name="Kono N."/>
            <person name="Nakamura H."/>
            <person name="Ohtoshi R."/>
            <person name="Moran D.A.P."/>
            <person name="Shinohara A."/>
            <person name="Yoshida Y."/>
            <person name="Fujiwara M."/>
            <person name="Mori M."/>
            <person name="Tomita M."/>
            <person name="Arakawa K."/>
        </authorList>
    </citation>
    <scope>NUCLEOTIDE SEQUENCE [LARGE SCALE GENOMIC DNA]</scope>
</reference>
<dbReference type="EMBL" id="BGPR01023986">
    <property type="protein sequence ID" value="GBN91628.1"/>
    <property type="molecule type" value="Genomic_DNA"/>
</dbReference>
<evidence type="ECO:0000313" key="2">
    <source>
        <dbReference type="Proteomes" id="UP000499080"/>
    </source>
</evidence>
<gene>
    <name evidence="1" type="ORF">AVEN_81089_1</name>
</gene>
<keyword evidence="2" id="KW-1185">Reference proteome</keyword>
<dbReference type="Proteomes" id="UP000499080">
    <property type="component" value="Unassembled WGS sequence"/>
</dbReference>
<sequence>MTFKSADNRFLSFDLTRSCFFQTNLIPHRIGKVNANNFPFQGLLRPVAVFRTGVRGARLVPRESREPRNLCDVHRSAKPTVNFRHWVWGGTSKLIRRTS</sequence>
<proteinExistence type="predicted"/>
<organism evidence="1 2">
    <name type="scientific">Araneus ventricosus</name>
    <name type="common">Orbweaver spider</name>
    <name type="synonym">Epeira ventricosa</name>
    <dbReference type="NCBI Taxonomy" id="182803"/>
    <lineage>
        <taxon>Eukaryota</taxon>
        <taxon>Metazoa</taxon>
        <taxon>Ecdysozoa</taxon>
        <taxon>Arthropoda</taxon>
        <taxon>Chelicerata</taxon>
        <taxon>Arachnida</taxon>
        <taxon>Araneae</taxon>
        <taxon>Araneomorphae</taxon>
        <taxon>Entelegynae</taxon>
        <taxon>Araneoidea</taxon>
        <taxon>Araneidae</taxon>
        <taxon>Araneus</taxon>
    </lineage>
</organism>
<accession>A0A4Y2STE3</accession>
<name>A0A4Y2STE3_ARAVE</name>
<protein>
    <submittedName>
        <fullName evidence="1">Uncharacterized protein</fullName>
    </submittedName>
</protein>